<keyword evidence="13 19" id="KW-1133">Transmembrane helix</keyword>
<keyword evidence="9 19" id="KW-0812">Transmembrane</keyword>
<evidence type="ECO:0000256" key="16">
    <source>
        <dbReference type="ARBA" id="ARBA00033238"/>
    </source>
</evidence>
<evidence type="ECO:0000256" key="1">
    <source>
        <dbReference type="ARBA" id="ARBA00001946"/>
    </source>
</evidence>
<feature type="transmembrane region" description="Helical" evidence="19">
    <location>
        <begin position="263"/>
        <end position="283"/>
    </location>
</feature>
<dbReference type="KEGG" id="beq:BEWA_033560"/>
<feature type="transmembrane region" description="Helical" evidence="19">
    <location>
        <begin position="331"/>
        <end position="346"/>
    </location>
</feature>
<feature type="transmembrane region" description="Helical" evidence="19">
    <location>
        <begin position="122"/>
        <end position="141"/>
    </location>
</feature>
<feature type="transmembrane region" description="Helical" evidence="19">
    <location>
        <begin position="289"/>
        <end position="310"/>
    </location>
</feature>
<dbReference type="GO" id="GO:0006488">
    <property type="term" value="P:dolichol-linked oligosaccharide biosynthetic process"/>
    <property type="evidence" value="ECO:0007669"/>
    <property type="project" value="InterPro"/>
</dbReference>
<evidence type="ECO:0000256" key="9">
    <source>
        <dbReference type="ARBA" id="ARBA00022692"/>
    </source>
</evidence>
<evidence type="ECO:0000313" key="20">
    <source>
        <dbReference type="EMBL" id="AFZ80501.1"/>
    </source>
</evidence>
<dbReference type="InterPro" id="IPR033895">
    <property type="entry name" value="GPT"/>
</dbReference>
<dbReference type="AlphaFoldDB" id="L0AZS4"/>
<comment type="function">
    <text evidence="17">UDP-N-acetylglucosamine--dolichyl-phosphate N-acetylglucosaminephosphotransferase that operates in the biosynthetic pathway of dolichol-linked oligosaccharides, the glycan precursors employed in protein asparagine (N)-glycosylation. The assembly of dolichol-linked oligosaccharides begins on the cytosolic side of the endoplasmic reticulum membrane and finishes in its lumen. The sequential addition of sugars to dolichol pyrophosphate produces dolichol-linked oligosaccharides containing fourteen sugars, including two GlcNAcs, nine mannoses and three glucoses. Once assembled, the oligosaccharide is transferred from the lipid to nascent proteins by oligosaccharyltransferases. Catalyzes the initial step of dolichol-linked oligosaccharide biosynthesis, transfering GlcNAc-1-P from cytosolic UDP-GlcNAc onto the carrier lipid dolichyl phosphate (P-dolichol), yielding GlcNAc-P-P-dolichol embedded in the cytoplasmic leaflet of the endoplasmic reticulum membrane.</text>
</comment>
<feature type="transmembrane region" description="Helical" evidence="19">
    <location>
        <begin position="20"/>
        <end position="41"/>
    </location>
</feature>
<dbReference type="GO" id="GO:0046872">
    <property type="term" value="F:metal ion binding"/>
    <property type="evidence" value="ECO:0007669"/>
    <property type="project" value="UniProtKB-KW"/>
</dbReference>
<dbReference type="RefSeq" id="XP_004830167.1">
    <property type="nucleotide sequence ID" value="XM_004830110.1"/>
</dbReference>
<evidence type="ECO:0000313" key="21">
    <source>
        <dbReference type="Proteomes" id="UP000031512"/>
    </source>
</evidence>
<dbReference type="GeneID" id="15803944"/>
<dbReference type="VEuPathDB" id="PiroplasmaDB:BEWA_033560"/>
<feature type="transmembrane region" description="Helical" evidence="19">
    <location>
        <begin position="48"/>
        <end position="65"/>
    </location>
</feature>
<keyword evidence="14 19" id="KW-0472">Membrane</keyword>
<dbReference type="eggNOG" id="KOG2788">
    <property type="taxonomic scope" value="Eukaryota"/>
</dbReference>
<dbReference type="OrthoDB" id="10262326at2759"/>
<dbReference type="UniPathway" id="UPA00378"/>
<comment type="subcellular location">
    <subcellularLocation>
        <location evidence="2">Endoplasmic reticulum membrane</location>
        <topology evidence="2">Multi-pass membrane protein</topology>
    </subcellularLocation>
</comment>
<dbReference type="Pfam" id="PF00953">
    <property type="entry name" value="Glycos_transf_4"/>
    <property type="match status" value="1"/>
</dbReference>
<feature type="transmembrane region" description="Helical" evidence="19">
    <location>
        <begin position="352"/>
        <end position="371"/>
    </location>
</feature>
<evidence type="ECO:0000256" key="10">
    <source>
        <dbReference type="ARBA" id="ARBA00022723"/>
    </source>
</evidence>
<feature type="transmembrane region" description="Helical" evidence="19">
    <location>
        <begin position="191"/>
        <end position="208"/>
    </location>
</feature>
<dbReference type="Proteomes" id="UP000031512">
    <property type="component" value="Chromosome 1"/>
</dbReference>
<dbReference type="GO" id="GO:0016757">
    <property type="term" value="F:glycosyltransferase activity"/>
    <property type="evidence" value="ECO:0007669"/>
    <property type="project" value="UniProtKB-KW"/>
</dbReference>
<evidence type="ECO:0000256" key="7">
    <source>
        <dbReference type="ARBA" id="ARBA00022676"/>
    </source>
</evidence>
<keyword evidence="8 20" id="KW-0808">Transferase</keyword>
<dbReference type="STRING" id="1537102.L0AZS4"/>
<name>L0AZS4_THEEQ</name>
<keyword evidence="12" id="KW-0460">Magnesium</keyword>
<protein>
    <recommendedName>
        <fullName evidence="6">UDP-N-acetylglucosamine--dolichyl-phosphate N-acetylglucosaminephosphotransferase</fullName>
        <ecNumber evidence="5">2.7.8.15</ecNumber>
    </recommendedName>
    <alternativeName>
        <fullName evidence="15">GlcNAc-1-P transferase</fullName>
    </alternativeName>
    <alternativeName>
        <fullName evidence="16">N-acetylglucosamine-1-phosphate transferase</fullName>
    </alternativeName>
</protein>
<evidence type="ECO:0000256" key="6">
    <source>
        <dbReference type="ARBA" id="ARBA00017659"/>
    </source>
</evidence>
<evidence type="ECO:0000256" key="13">
    <source>
        <dbReference type="ARBA" id="ARBA00022989"/>
    </source>
</evidence>
<evidence type="ECO:0000256" key="11">
    <source>
        <dbReference type="ARBA" id="ARBA00022824"/>
    </source>
</evidence>
<dbReference type="PANTHER" id="PTHR10571">
    <property type="entry name" value="UDP-N-ACETYLGLUCOSAMINE--DOLICHYL-PHOSPHATE N-ACETYLGLUCOSAMINEPHOSPHOTRANSFERASE"/>
    <property type="match status" value="1"/>
</dbReference>
<comment type="similarity">
    <text evidence="4">Belongs to the glycosyltransferase 4 family.</text>
</comment>
<evidence type="ECO:0000256" key="2">
    <source>
        <dbReference type="ARBA" id="ARBA00004477"/>
    </source>
</evidence>
<gene>
    <name evidence="20" type="ORF">BEWA_033560</name>
</gene>
<evidence type="ECO:0000256" key="4">
    <source>
        <dbReference type="ARBA" id="ARBA00009317"/>
    </source>
</evidence>
<evidence type="ECO:0000256" key="3">
    <source>
        <dbReference type="ARBA" id="ARBA00004922"/>
    </source>
</evidence>
<keyword evidence="21" id="KW-1185">Reference proteome</keyword>
<dbReference type="GO" id="GO:0005789">
    <property type="term" value="C:endoplasmic reticulum membrane"/>
    <property type="evidence" value="ECO:0007669"/>
    <property type="project" value="UniProtKB-SubCell"/>
</dbReference>
<evidence type="ECO:0000256" key="12">
    <source>
        <dbReference type="ARBA" id="ARBA00022842"/>
    </source>
</evidence>
<evidence type="ECO:0000256" key="15">
    <source>
        <dbReference type="ARBA" id="ARBA00029567"/>
    </source>
</evidence>
<keyword evidence="11" id="KW-0256">Endoplasmic reticulum</keyword>
<keyword evidence="10" id="KW-0479">Metal-binding</keyword>
<dbReference type="EMBL" id="CP001669">
    <property type="protein sequence ID" value="AFZ80501.1"/>
    <property type="molecule type" value="Genomic_DNA"/>
</dbReference>
<evidence type="ECO:0000256" key="8">
    <source>
        <dbReference type="ARBA" id="ARBA00022679"/>
    </source>
</evidence>
<keyword evidence="7" id="KW-0328">Glycosyltransferase</keyword>
<evidence type="ECO:0000256" key="18">
    <source>
        <dbReference type="ARBA" id="ARBA00045078"/>
    </source>
</evidence>
<feature type="transmembrane region" description="Helical" evidence="19">
    <location>
        <begin position="215"/>
        <end position="232"/>
    </location>
</feature>
<comment type="pathway">
    <text evidence="3">Protein modification; protein glycosylation.</text>
</comment>
<evidence type="ECO:0000256" key="17">
    <source>
        <dbReference type="ARBA" id="ARBA00044717"/>
    </source>
</evidence>
<dbReference type="GO" id="GO:0003975">
    <property type="term" value="F:UDP-N-acetylglucosamine-dolichyl-phosphate N-acetylglucosaminephosphotransferase activity"/>
    <property type="evidence" value="ECO:0007669"/>
    <property type="project" value="UniProtKB-EC"/>
</dbReference>
<comment type="cofactor">
    <cofactor evidence="1">
        <name>Mg(2+)</name>
        <dbReference type="ChEBI" id="CHEBI:18420"/>
    </cofactor>
</comment>
<accession>L0AZS4</accession>
<evidence type="ECO:0000256" key="14">
    <source>
        <dbReference type="ARBA" id="ARBA00023136"/>
    </source>
</evidence>
<reference evidence="20 21" key="1">
    <citation type="journal article" date="2012" name="BMC Genomics">
        <title>Comparative genomic analysis and phylogenetic position of Theileria equi.</title>
        <authorList>
            <person name="Kappmeyer L.S."/>
            <person name="Thiagarajan M."/>
            <person name="Herndon D.R."/>
            <person name="Ramsay J.D."/>
            <person name="Caler E."/>
            <person name="Djikeng A."/>
            <person name="Gillespie J.J."/>
            <person name="Lau A.O."/>
            <person name="Roalson E.H."/>
            <person name="Silva J.C."/>
            <person name="Silva M.G."/>
            <person name="Suarez C.E."/>
            <person name="Ueti M.W."/>
            <person name="Nene V.M."/>
            <person name="Mealey R.H."/>
            <person name="Knowles D.P."/>
            <person name="Brayton K.A."/>
        </authorList>
    </citation>
    <scope>NUCLEOTIDE SEQUENCE [LARGE SCALE GENOMIC DNA]</scope>
    <source>
        <strain evidence="20 21">WA</strain>
    </source>
</reference>
<evidence type="ECO:0000256" key="19">
    <source>
        <dbReference type="SAM" id="Phobius"/>
    </source>
</evidence>
<proteinExistence type="inferred from homology"/>
<dbReference type="PANTHER" id="PTHR10571:SF0">
    <property type="entry name" value="UDP-N-ACETYLGLUCOSAMINE--DOLICHYL-PHOSPHATE N-ACETYLGLUCOSAMINEPHOSPHOTRANSFERASE"/>
    <property type="match status" value="1"/>
</dbReference>
<comment type="catalytic activity">
    <reaction evidence="18">
        <text>a di-trans,poly-cis-dolichyl phosphate + UDP-N-acetyl-alpha-D-glucosamine = an N-acetyl-alpha-D-glucosaminyl-diphospho-di-trans,poly-cis-dolichol + UMP</text>
        <dbReference type="Rhea" id="RHEA:13289"/>
        <dbReference type="Rhea" id="RHEA-COMP:19498"/>
        <dbReference type="Rhea" id="RHEA-COMP:19507"/>
        <dbReference type="ChEBI" id="CHEBI:57683"/>
        <dbReference type="ChEBI" id="CHEBI:57705"/>
        <dbReference type="ChEBI" id="CHEBI:57865"/>
        <dbReference type="ChEBI" id="CHEBI:58427"/>
        <dbReference type="EC" id="2.7.8.15"/>
    </reaction>
    <physiologicalReaction direction="left-to-right" evidence="18">
        <dbReference type="Rhea" id="RHEA:13290"/>
    </physiologicalReaction>
</comment>
<dbReference type="CDD" id="cd06855">
    <property type="entry name" value="GT_GPT_euk"/>
    <property type="match status" value="1"/>
</dbReference>
<dbReference type="InterPro" id="IPR000715">
    <property type="entry name" value="Glycosyl_transferase_4"/>
</dbReference>
<evidence type="ECO:0000256" key="5">
    <source>
        <dbReference type="ARBA" id="ARBA00013225"/>
    </source>
</evidence>
<organism evidence="20 21">
    <name type="scientific">Theileria equi strain WA</name>
    <dbReference type="NCBI Taxonomy" id="1537102"/>
    <lineage>
        <taxon>Eukaryota</taxon>
        <taxon>Sar</taxon>
        <taxon>Alveolata</taxon>
        <taxon>Apicomplexa</taxon>
        <taxon>Aconoidasida</taxon>
        <taxon>Piroplasmida</taxon>
        <taxon>Theileriidae</taxon>
        <taxon>Theileria</taxon>
    </lineage>
</organism>
<dbReference type="EC" id="2.7.8.15" evidence="5"/>
<feature type="transmembrane region" description="Helical" evidence="19">
    <location>
        <begin position="96"/>
        <end position="115"/>
    </location>
</feature>
<sequence length="376" mass="42543">MQLSTKEQSSLIYKPSLNFFKLFSLIFGISSGIATTTLIFCNGDTKHFVLLQVFCVIIAFINHFGTLQVSELLENRGLISSNLNRDSTHRKIPEPGALLGCALYIICMICVQLVHKGQCEELLKYNAGLVSITLMTLLGFIDDVLLLNWWSKIITPILASLPLCLAHSESTVVKLPSILPVFGSLELDIGYVYYIYMIFLTVFCANSINIYAGINGLEIGQSLVMAFFVLIYNSIHRFSFYLTLPFIAINISLLCYNWYPAVLFVGNTYSLFAGTYFSVISILGNFSKIMPFIFIPQLINFILSLPQLFGIVPCPRHRIPRYNQKTDRLEYSRNLTLINLFLWVFGPMKEEMLSFSLIVFQTFCCTLGLILKYSAN</sequence>
<feature type="transmembrane region" description="Helical" evidence="19">
    <location>
        <begin position="238"/>
        <end position="256"/>
    </location>
</feature>